<gene>
    <name evidence="1" type="ORF">GPUH_LOCUS16050</name>
</gene>
<accession>A0A183E510</accession>
<dbReference type="Proteomes" id="UP000271098">
    <property type="component" value="Unassembled WGS sequence"/>
</dbReference>
<reference evidence="3" key="1">
    <citation type="submission" date="2016-06" db="UniProtKB">
        <authorList>
            <consortium name="WormBaseParasite"/>
        </authorList>
    </citation>
    <scope>IDENTIFICATION</scope>
</reference>
<sequence length="91" mass="10742">MGRYSPNSAHRCPCQPNTFNCARVTRHLNPNPSRLIRNLQRANVFEENFLKLPLGPNRRLDSAYRFYYYTRLDDVDAFIVLNELAVFHARE</sequence>
<name>A0A183E510_9BILA</name>
<protein>
    <submittedName>
        <fullName evidence="3">Type II toxin-antitoxin system RelE/ParE family toxin</fullName>
    </submittedName>
</protein>
<organism evidence="3">
    <name type="scientific">Gongylonema pulchrum</name>
    <dbReference type="NCBI Taxonomy" id="637853"/>
    <lineage>
        <taxon>Eukaryota</taxon>
        <taxon>Metazoa</taxon>
        <taxon>Ecdysozoa</taxon>
        <taxon>Nematoda</taxon>
        <taxon>Chromadorea</taxon>
        <taxon>Rhabditida</taxon>
        <taxon>Spirurina</taxon>
        <taxon>Spiruromorpha</taxon>
        <taxon>Spiruroidea</taxon>
        <taxon>Gongylonematidae</taxon>
        <taxon>Gongylonema</taxon>
    </lineage>
</organism>
<reference evidence="1 2" key="2">
    <citation type="submission" date="2018-11" db="EMBL/GenBank/DDBJ databases">
        <authorList>
            <consortium name="Pathogen Informatics"/>
        </authorList>
    </citation>
    <scope>NUCLEOTIDE SEQUENCE [LARGE SCALE GENOMIC DNA]</scope>
</reference>
<evidence type="ECO:0000313" key="3">
    <source>
        <dbReference type="WBParaSite" id="GPUH_0001607301-mRNA-1"/>
    </source>
</evidence>
<proteinExistence type="predicted"/>
<evidence type="ECO:0000313" key="2">
    <source>
        <dbReference type="Proteomes" id="UP000271098"/>
    </source>
</evidence>
<evidence type="ECO:0000313" key="1">
    <source>
        <dbReference type="EMBL" id="VDN27147.1"/>
    </source>
</evidence>
<keyword evidence="2" id="KW-1185">Reference proteome</keyword>
<dbReference type="AlphaFoldDB" id="A0A183E510"/>
<dbReference type="EMBL" id="UYRT01083235">
    <property type="protein sequence ID" value="VDN27147.1"/>
    <property type="molecule type" value="Genomic_DNA"/>
</dbReference>
<dbReference type="WBParaSite" id="GPUH_0001607301-mRNA-1">
    <property type="protein sequence ID" value="GPUH_0001607301-mRNA-1"/>
    <property type="gene ID" value="GPUH_0001607301"/>
</dbReference>